<gene>
    <name evidence="4" type="primary">PmlGA01_110015700</name>
    <name evidence="4" type="ORF">PMLGA01_110015700</name>
</gene>
<feature type="region of interest" description="Disordered" evidence="2">
    <location>
        <begin position="1882"/>
        <end position="1911"/>
    </location>
</feature>
<accession>A0A1C3KZB5</accession>
<dbReference type="PANTHER" id="PTHR42264">
    <property type="entry name" value="EPHRIN_REC_LIKE DOMAIN-CONTAINING PROTEIN"/>
    <property type="match status" value="1"/>
</dbReference>
<proteinExistence type="predicted"/>
<evidence type="ECO:0000256" key="2">
    <source>
        <dbReference type="SAM" id="MobiDB-lite"/>
    </source>
</evidence>
<reference evidence="4 5" key="1">
    <citation type="submission" date="2016-06" db="EMBL/GenBank/DDBJ databases">
        <authorList>
            <consortium name="Pathogen Informatics"/>
        </authorList>
    </citation>
    <scope>NUCLEOTIDE SEQUENCE [LARGE SCALE GENOMIC DNA]</scope>
    <source>
        <strain evidence="4">PmlGA01</strain>
    </source>
</reference>
<organism evidence="4 5">
    <name type="scientific">Plasmodium malariae</name>
    <dbReference type="NCBI Taxonomy" id="5858"/>
    <lineage>
        <taxon>Eukaryota</taxon>
        <taxon>Sar</taxon>
        <taxon>Alveolata</taxon>
        <taxon>Apicomplexa</taxon>
        <taxon>Aconoidasida</taxon>
        <taxon>Haemosporida</taxon>
        <taxon>Plasmodiidae</taxon>
        <taxon>Plasmodium</taxon>
        <taxon>Plasmodium (Plasmodium)</taxon>
    </lineage>
</organism>
<feature type="compositionally biased region" description="Basic and acidic residues" evidence="2">
    <location>
        <begin position="1885"/>
        <end position="1911"/>
    </location>
</feature>
<keyword evidence="3" id="KW-0472">Membrane</keyword>
<evidence type="ECO:0000313" key="4">
    <source>
        <dbReference type="EMBL" id="SBT79563.1"/>
    </source>
</evidence>
<feature type="compositionally biased region" description="Basic and acidic residues" evidence="2">
    <location>
        <begin position="686"/>
        <end position="700"/>
    </location>
</feature>
<feature type="region of interest" description="Disordered" evidence="2">
    <location>
        <begin position="2513"/>
        <end position="2553"/>
    </location>
</feature>
<protein>
    <submittedName>
        <fullName evidence="4">Uncharacterized protein</fullName>
    </submittedName>
</protein>
<feature type="compositionally biased region" description="Low complexity" evidence="2">
    <location>
        <begin position="2537"/>
        <end position="2546"/>
    </location>
</feature>
<feature type="region of interest" description="Disordered" evidence="2">
    <location>
        <begin position="3007"/>
        <end position="3032"/>
    </location>
</feature>
<keyword evidence="1" id="KW-0175">Coiled coil</keyword>
<dbReference type="Proteomes" id="UP000219799">
    <property type="component" value="Chromosome 11"/>
</dbReference>
<feature type="region of interest" description="Disordered" evidence="2">
    <location>
        <begin position="681"/>
        <end position="702"/>
    </location>
</feature>
<feature type="region of interest" description="Disordered" evidence="2">
    <location>
        <begin position="1236"/>
        <end position="1321"/>
    </location>
</feature>
<evidence type="ECO:0000256" key="1">
    <source>
        <dbReference type="SAM" id="Coils"/>
    </source>
</evidence>
<feature type="coiled-coil region" evidence="1">
    <location>
        <begin position="404"/>
        <end position="431"/>
    </location>
</feature>
<feature type="transmembrane region" description="Helical" evidence="3">
    <location>
        <begin position="1141"/>
        <end position="1159"/>
    </location>
</feature>
<feature type="compositionally biased region" description="Acidic residues" evidence="2">
    <location>
        <begin position="2514"/>
        <end position="2529"/>
    </location>
</feature>
<feature type="compositionally biased region" description="Low complexity" evidence="2">
    <location>
        <begin position="1236"/>
        <end position="1293"/>
    </location>
</feature>
<dbReference type="VEuPathDB" id="PlasmoDB:PmUG01_11027000"/>
<evidence type="ECO:0000256" key="3">
    <source>
        <dbReference type="SAM" id="Phobius"/>
    </source>
</evidence>
<sequence length="3240" mass="383407">MLSKQLHDLRIQKQVQIFEDKHIDKLTRNKYRLFRNIYKSIIVSPLHLVSIKKVLENLISINKSFEEFENLFYVEEQNTVHCFYDENEKREIEIYLKHREFLTVEEEKIIFKKIKEFLKLCSLYSNKNEVKILIEFLIYKYEINVKCSQDILLCILPNIFLVELKNILEIIYIEGTSPFFFINNFKHDQLKNVDKSVFLQHIKRNNAIYKILFEYLIELIFSSSCDNAIVRKKETNIPYINFFINITEDIVNSFIDMPIYIVEFYCNVLLVLISNSKKVFDLLGKKICSAIKVNEMNSMNSLVQEKENIFLLQIQNCCQFLEKFLKIFDVAMFKCKKEFDLSFLKSKIFLFINYDFLSFHENRIRENSLCSCFVKCLIVLLNIIYKNTYNISFSSYFKETQGDLQYSDNTMEQLEQQQQQQQRQRSDKKHIMNIINFVKENKKNCFDSRLDAIIEDGKMLVKLLQIFYELNGAYEVIDNLIKIILIKSYSMKLNLDRLDLIFSLLQNKENYKFTIIFIVNLISFYIYLIRREAHKKSDKDGTEGITGTVGTADMEEDIEEMKLEHVDALELLLRKYCFSNTLNNSVVYRTHFYEIVKYFICENSELFKKKILLFEVYSKIDEHLLKLINMFSNKLNIVKIFNHVNEDKVDIGDPEIVEQALKSIKFIYNYRLRAKKKKNSNEEQIVEGREKETQRERRTGEQCCEQSQKIIQETSSQQSQRGNQTKDIFVNDFLPLGFIEKGIQNIEKSKGFLECLYARVVYLLKENKMLFTDYVQKYKIELISLFPSKKYLYRIIFDAFKELKLHNFCEMDKNRNKIFLKFYIQLFMIKLIKMHNKNKEKLKKDKFFKNFININFSFFFIIYDCENNKDLYLSNSFFSRDIVHGIFQLTKNFFFLLCKLKNVSCYNFDDFIQMQMKQQRYKTIENFIKHSVPFRTNLLIRILYFFSNVDLFKCFGSYNTELNTTRYEAHEVDEGELNQINENILTVSTKVSLDNESNDDYEICKEKEIKQHVEKKKLRNFLLRIFKILFVYMDNKNFSYYAYTSKKMYMSVVESFKKTIVQFNNIDPSVTYFLYFKCLNLFYMNSTYLKFVCDTLDYFIFLYNVDNIKKYIKDINMMTNAAIEIYKYLKKKTRKLDIKNYYGNCFMGIIILCTPYVFSSTRIRYVINKAKKINDKKRVVIDYHILNTLFDRSRIMKDAGIFHLLDNVESCPSYPENYITDGIRRNKVVNEANFVDDNNSASNTVNNSNDISNSVNNSNGISNSVNNSNGISNSVNNSNGISNSVNNSNGISNSKEEKGVCLMTGDNNKDEGSSPLRKRNTNRRIVSHLNKNNKNEVIGNIEDSLEPLCNEYTVHVHSIIYGRKWDRRKPQCYEVIKYILFIFAYLNKYFFNVLLSNFHVDIFYNSIAVYFLKKNLILIHLRRIMQRNSYPYKITKIYKLILSMNWKLFYKYEYIYPFLYLIDFYVNVLDNSNLRKAKVERLNDSNIGASNSNAKSIMNNGLNYGGPVIERSSIKSAENKKLNEKVKYMNRKLLKEFSLHYSSKTSKKPINIIKLRKMKRIKYSAILNNPNIEEMDKKFFQNLRGFFKYHEQLIEHFYFDKESEIRAMCELIIKRIIEYNNDILIIQLLSIKNFCTSSLFKKDIRSCIEKLDIYNFMLFKELFSNKKDHNYNSILLMCKNVKNVAEKNKLLLFIKTHVVKKKTKGSLRCLSILKILIMLSDNNINISSDNNSLNNIHHYVEFVKNHIKIFKRISVFIETNNILFLKIIKYITNICTLMCNVPELITYHLSLVKNNFLSDIVSLFSKNIYFFYEDISSHMKSLSYAFNKLIKKKIRLFVDSQRKQHLKGASTLEGVSSLDEASTVAEISTIVEASTMADASTVLENADKEKQTKSQLTDGKKRQNEQIYSPKDECSTREISLKKRKLTNYNSLSHCSVSEDETLRTLIVHKKKKGNRCYMEHFVQNEGEADMISHYHLHIFAFICTFINRIFRNEIIDLQYFIVLMKNLMFLFNKNYSSYVISICFINFIIKIKIEDLHACTHYITDVLNIYYSHDITYCISNHLLLFLSLYLCPHSFVKDKLVQNDQVNKLKKRGKVNTSYNDNTIGYVEHFGSINKENYNSELENNKRIGIINRTTSYPAYVQTKLKYIKPHLKKVKNMKLLCLKIISLISIINSSNKSSIKLISYFIYFSTFQNFILCFCFAKDKVINKRLNILFKKFAFRNTDTFILAHILSNFKVSARASCNLCNDLREKSMGDQEEKEEEEQVEVKVDVAAGISGQRSVERPKNNKQNDVHYFENLFLYKFLFYLNKQKEYMTFNEGYKKYMKHKENLVSTNQGAVNDLDNSHFAYNIFNDILNMEIENNGDDVDSGSSTNNNRGSGKVSDIINRKLLTFYDFIVNKLLNINYAVGSRLFNEIIVFVNQRINNHIDAKHIFDAIMYSLYNQKNKKSFSILNEIYIHNIFNKALFKIKLDNSMQILIVSKINEILRNLFEKYYLVFRNEMNERKKRYESVEEEYYGEDTEEEDCDDSSRENSRTNSTTNSSNIKKGKRKKSLYSEMDKIYEEYKKYTAHVGTINEITTSDETDYNCTLAYTGAFSSNLFDINSSGSNVNINGNNCINNYEEEDNGYMKNIVEYEYGSGEILYIKDTNGCKDLNKIFFIDSYYLNTILKCICSLLINFPLFTKKRMIELFCALFLNNKRYILMNEKNLLKSNFYNFSKDKKVKHINKIVINPLKKLSIYHLFFIFSNNDIKSCLENITNYYQKNLNLFENPTRIYDHNGSLVLNNSLFIYQHLLVFAHFFGASYNIISDLGLKLLFRLINCYISNCYKYVTSLYEKHQGKIMNLNSHDFCCYSVKYDVSNHIGNKTQDNEMLIDLRVEEQNIVTSLLYTSSKIKLTCLQDLFSRLVSCFERKIFESNASNILECYKTVYERRIYFIYFYRLYQNFGSILSNRSKYLLDLLNNIKLTLIACQKNSECIYEGSKFRITGNNSGSWNNNNDSSLLRNEAEERKDENYGRNRENKEDEEDEKFSKFTNDVEDNVGRKNRKNVLKNKWYWFDLGYCALICLYEILKNEKKNQTNITPVFYEICLDHVIDCFNFFVYLPRVHVNYDVQNNVNEDIIRNSENIDMKKTSIILLDILKLILFELYSLYLNDPSKIQIMTMRLSIKNDNNNASTKITIAIILTLKYIYETIGYKELFFSLQDLYQIFSELNDHPDDEIELISKKWFNEISKYTGRT</sequence>
<feature type="compositionally biased region" description="Basic and acidic residues" evidence="2">
    <location>
        <begin position="3007"/>
        <end position="3024"/>
    </location>
</feature>
<evidence type="ECO:0000313" key="5">
    <source>
        <dbReference type="Proteomes" id="UP000219799"/>
    </source>
</evidence>
<keyword evidence="3" id="KW-1133">Transmembrane helix</keyword>
<keyword evidence="3" id="KW-0812">Transmembrane</keyword>
<dbReference type="PANTHER" id="PTHR42264:SF5">
    <property type="entry name" value="TRANSMEMBRANE PROTEIN"/>
    <property type="match status" value="1"/>
</dbReference>
<dbReference type="EMBL" id="LT594499">
    <property type="protein sequence ID" value="SBT79563.1"/>
    <property type="molecule type" value="Genomic_DNA"/>
</dbReference>
<name>A0A1C3KZB5_PLAMA</name>